<dbReference type="GO" id="GO:0003697">
    <property type="term" value="F:single-stranded DNA binding"/>
    <property type="evidence" value="ECO:0007669"/>
    <property type="project" value="TreeGrafter"/>
</dbReference>
<dbReference type="Gene3D" id="3.90.260.10">
    <property type="entry name" value="Transglutaminase-like"/>
    <property type="match status" value="1"/>
</dbReference>
<comment type="subcellular location">
    <subcellularLocation>
        <location evidence="1">Nucleus</location>
    </subcellularLocation>
</comment>
<dbReference type="EMBL" id="LAFY01005805">
    <property type="protein sequence ID" value="KJX92464.1"/>
    <property type="molecule type" value="Genomic_DNA"/>
</dbReference>
<dbReference type="Pfam" id="PF23658">
    <property type="entry name" value="PDZ_CPAF_rel"/>
    <property type="match status" value="1"/>
</dbReference>
<dbReference type="InterPro" id="IPR018328">
    <property type="entry name" value="Rad4_beta-hairpin_dom3"/>
</dbReference>
<dbReference type="Gene3D" id="3.90.180.10">
    <property type="entry name" value="Medium-chain alcohol dehydrogenases, catalytic domain"/>
    <property type="match status" value="1"/>
</dbReference>
<dbReference type="Pfam" id="PF00107">
    <property type="entry name" value="ADH_zinc_N"/>
    <property type="match status" value="1"/>
</dbReference>
<dbReference type="STRING" id="1047168.A0A0F4G589"/>
<dbReference type="InterPro" id="IPR018325">
    <property type="entry name" value="Rad4/PNGase_transGLS-fold"/>
</dbReference>
<dbReference type="GO" id="GO:0006298">
    <property type="term" value="P:mismatch repair"/>
    <property type="evidence" value="ECO:0007669"/>
    <property type="project" value="TreeGrafter"/>
</dbReference>
<dbReference type="GO" id="GO:0071942">
    <property type="term" value="C:XPC complex"/>
    <property type="evidence" value="ECO:0007669"/>
    <property type="project" value="TreeGrafter"/>
</dbReference>
<evidence type="ECO:0000256" key="3">
    <source>
        <dbReference type="ARBA" id="ARBA00022763"/>
    </source>
</evidence>
<comment type="similarity">
    <text evidence="2">Belongs to the XPC family.</text>
</comment>
<dbReference type="Gene3D" id="3.40.50.720">
    <property type="entry name" value="NAD(P)-binding Rossmann-like Domain"/>
    <property type="match status" value="1"/>
</dbReference>
<feature type="region of interest" description="Disordered" evidence="8">
    <location>
        <begin position="374"/>
        <end position="471"/>
    </location>
</feature>
<dbReference type="InterPro" id="IPR036985">
    <property type="entry name" value="Transglutaminase-like_sf"/>
</dbReference>
<dbReference type="SMART" id="SM01031">
    <property type="entry name" value="BHD_2"/>
    <property type="match status" value="1"/>
</dbReference>
<dbReference type="InterPro" id="IPR018327">
    <property type="entry name" value="BHD_2"/>
</dbReference>
<proteinExistence type="inferred from homology"/>
<evidence type="ECO:0000256" key="2">
    <source>
        <dbReference type="ARBA" id="ARBA00009525"/>
    </source>
</evidence>
<comment type="similarity">
    <text evidence="7">Belongs to the zinc-containing alcohol dehydrogenase family.</text>
</comment>
<evidence type="ECO:0000256" key="4">
    <source>
        <dbReference type="ARBA" id="ARBA00023002"/>
    </source>
</evidence>
<dbReference type="GO" id="GO:0005737">
    <property type="term" value="C:cytoplasm"/>
    <property type="evidence" value="ECO:0007669"/>
    <property type="project" value="TreeGrafter"/>
</dbReference>
<feature type="domain" description="Rad4 beta-hairpin" evidence="11">
    <location>
        <begin position="684"/>
        <end position="747"/>
    </location>
</feature>
<feature type="compositionally biased region" description="Low complexity" evidence="8">
    <location>
        <begin position="1081"/>
        <end position="1092"/>
    </location>
</feature>
<dbReference type="Pfam" id="PF08240">
    <property type="entry name" value="ADH_N"/>
    <property type="match status" value="1"/>
</dbReference>
<keyword evidence="6" id="KW-0539">Nucleus</keyword>
<comment type="cofactor">
    <cofactor evidence="7">
        <name>Zn(2+)</name>
        <dbReference type="ChEBI" id="CHEBI:29105"/>
    </cofactor>
</comment>
<keyword evidence="4" id="KW-0560">Oxidoreductase</keyword>
<feature type="domain" description="Rad4 beta-hairpin" evidence="10">
    <location>
        <begin position="625"/>
        <end position="682"/>
    </location>
</feature>
<comment type="caution">
    <text evidence="13">The sequence shown here is derived from an EMBL/GenBank/DDBJ whole genome shotgun (WGS) entry which is preliminary data.</text>
</comment>
<feature type="region of interest" description="Disordered" evidence="8">
    <location>
        <begin position="883"/>
        <end position="931"/>
    </location>
</feature>
<feature type="domain" description="Enoyl reductase (ER)" evidence="9">
    <location>
        <begin position="1821"/>
        <end position="2159"/>
    </location>
</feature>
<evidence type="ECO:0000256" key="8">
    <source>
        <dbReference type="SAM" id="MobiDB-lite"/>
    </source>
</evidence>
<dbReference type="PANTHER" id="PTHR12135:SF2">
    <property type="entry name" value="DNA REPAIR PROTEIN RAD34"/>
    <property type="match status" value="1"/>
</dbReference>
<feature type="compositionally biased region" description="Basic and acidic residues" evidence="8">
    <location>
        <begin position="91"/>
        <end position="106"/>
    </location>
</feature>
<organism evidence="13 14">
    <name type="scientific">Zymoseptoria brevis</name>
    <dbReference type="NCBI Taxonomy" id="1047168"/>
    <lineage>
        <taxon>Eukaryota</taxon>
        <taxon>Fungi</taxon>
        <taxon>Dikarya</taxon>
        <taxon>Ascomycota</taxon>
        <taxon>Pezizomycotina</taxon>
        <taxon>Dothideomycetes</taxon>
        <taxon>Dothideomycetidae</taxon>
        <taxon>Mycosphaerellales</taxon>
        <taxon>Mycosphaerellaceae</taxon>
        <taxon>Zymoseptoria</taxon>
    </lineage>
</organism>
<evidence type="ECO:0000256" key="5">
    <source>
        <dbReference type="ARBA" id="ARBA00023204"/>
    </source>
</evidence>
<dbReference type="GO" id="GO:0003684">
    <property type="term" value="F:damaged DNA binding"/>
    <property type="evidence" value="ECO:0007669"/>
    <property type="project" value="InterPro"/>
</dbReference>
<dbReference type="PANTHER" id="PTHR12135">
    <property type="entry name" value="DNA REPAIR PROTEIN XP-C / RAD4"/>
    <property type="match status" value="1"/>
</dbReference>
<dbReference type="Proteomes" id="UP000033647">
    <property type="component" value="Unassembled WGS sequence"/>
</dbReference>
<feature type="compositionally biased region" description="Basic residues" evidence="8">
    <location>
        <begin position="1019"/>
        <end position="1029"/>
    </location>
</feature>
<dbReference type="FunFam" id="3.30.70.2460:FF:000001">
    <property type="entry name" value="DNA repair protein Rad4 family"/>
    <property type="match status" value="1"/>
</dbReference>
<dbReference type="SUPFAM" id="SSF50129">
    <property type="entry name" value="GroES-like"/>
    <property type="match status" value="1"/>
</dbReference>
<dbReference type="PROSITE" id="PS00059">
    <property type="entry name" value="ADH_ZINC"/>
    <property type="match status" value="1"/>
</dbReference>
<evidence type="ECO:0000313" key="14">
    <source>
        <dbReference type="Proteomes" id="UP000033647"/>
    </source>
</evidence>
<dbReference type="Pfam" id="PF03835">
    <property type="entry name" value="Rad4"/>
    <property type="match status" value="1"/>
</dbReference>
<dbReference type="SMART" id="SM00829">
    <property type="entry name" value="PKS_ER"/>
    <property type="match status" value="1"/>
</dbReference>
<dbReference type="GO" id="GO:0016491">
    <property type="term" value="F:oxidoreductase activity"/>
    <property type="evidence" value="ECO:0007669"/>
    <property type="project" value="UniProtKB-KW"/>
</dbReference>
<feature type="compositionally biased region" description="Basic residues" evidence="8">
    <location>
        <begin position="233"/>
        <end position="249"/>
    </location>
</feature>
<keyword evidence="5" id="KW-0234">DNA repair</keyword>
<feature type="region of interest" description="Disordered" evidence="8">
    <location>
        <begin position="962"/>
        <end position="1137"/>
    </location>
</feature>
<dbReference type="GO" id="GO:0000111">
    <property type="term" value="C:nucleotide-excision repair factor 2 complex"/>
    <property type="evidence" value="ECO:0007669"/>
    <property type="project" value="TreeGrafter"/>
</dbReference>
<reference evidence="13 14" key="1">
    <citation type="submission" date="2015-03" db="EMBL/GenBank/DDBJ databases">
        <title>RNA-seq based gene annotation and comparative genomics of four Zymoseptoria species reveal species-specific pathogenicity related genes and transposable element activity.</title>
        <authorList>
            <person name="Grandaubert J."/>
            <person name="Bhattacharyya A."/>
            <person name="Stukenbrock E.H."/>
        </authorList>
    </citation>
    <scope>NUCLEOTIDE SEQUENCE [LARGE SCALE GENOMIC DNA]</scope>
    <source>
        <strain evidence="13 14">Zb18110</strain>
    </source>
</reference>
<dbReference type="InterPro" id="IPR038765">
    <property type="entry name" value="Papain-like_cys_pep_sf"/>
</dbReference>
<dbReference type="InterPro" id="IPR013154">
    <property type="entry name" value="ADH-like_N"/>
</dbReference>
<feature type="region of interest" description="Disordered" evidence="8">
    <location>
        <begin position="232"/>
        <end position="258"/>
    </location>
</feature>
<evidence type="ECO:0000256" key="7">
    <source>
        <dbReference type="RuleBase" id="RU361277"/>
    </source>
</evidence>
<feature type="region of interest" description="Disordered" evidence="8">
    <location>
        <begin position="1"/>
        <end position="111"/>
    </location>
</feature>
<evidence type="ECO:0000313" key="13">
    <source>
        <dbReference type="EMBL" id="KJX92464.1"/>
    </source>
</evidence>
<dbReference type="Gene3D" id="3.30.70.2460">
    <property type="entry name" value="Rad4, beta-hairpin domain BHD3"/>
    <property type="match status" value="1"/>
</dbReference>
<evidence type="ECO:0000256" key="6">
    <source>
        <dbReference type="ARBA" id="ARBA00023242"/>
    </source>
</evidence>
<feature type="compositionally biased region" description="Basic and acidic residues" evidence="8">
    <location>
        <begin position="378"/>
        <end position="395"/>
    </location>
</feature>
<sequence length="2162" mass="238356">MPPYVSRKRSSSPPIDAPPAKRKPPAKPAATKPARKASRFKPSLFDTADAPTGPPKSAEATKKYLESLDDDDDDQSSLSDVDSDDFEDVEPAAKRQKIEENGVGKDENDEEMDWEDAIGTAGPSTNNEASDGAEIGDISISLNDDGTYEEPLVSLATGKKAPSKRERQVRMLTHCLHVQTLLWHNTVRNSWLNDKEVQKSLVDGLSDGVKREVTRWRESMGMLSKEELEAKKKAAAAKNKSKGKRGSKGKGRDWGYDATHAEQGVPNLSQGDPLLRLLKVLTAYWRKRFVITAPGLKKKGYMPLKRLRDDIRAWAKDHNGEEEFGERIEDRAAFREMAKTCEGSRDVGAQLFVALLRGLGLETRMVANLQPIGLGNGKAEEADPKRSKKEKKADQDEAEAEDEVDKMTKSSTKAEKPMTSRGKNASRKSTRGGESAPIDLDATDSSLSDAPSEGDDDVSVVDVTPASRKKPARRFDRDLAFPSYWTEVCSPVSHKYIPVDPIVLSTIASNDELLATFEPRGKKAELSKQVMAYTIAFSSDGSAKDVTIRYLKQHRFPGKTKGMRMYAEKVPIYNRRGKVKKYEDYDWFRSVMAMYDRPEAKLTSADELEDETDLKPFKPLKEEKETEKESLQGFKQSADYVLEVHLRREEALLPSAKPVRTFAAGKGDKAKVHDVYRREDVVQSKTVESWHKSGRAIKVGEQPVKYVPTRAVTIIRKREIEDSLRETGEKAMQGLYHEGQTEWIIPDPIGPDGRIPKNAFGNMDVYVPTMVPKGAIHLPLKGSAKLCRKLQIDYAEACTGFEFGKQRAVPVLTGVVVAEEYEDLVRDAWRTEQAEVKRKEDTKRTAASLAMWRKMLMGLRIIERMKLEYQDGDDAEASNPFVKRAKRQGGDGASTLSPGFEEEDQGGGGFFRPGYEEEEVPQNRAALKKADDADAAGGFMIDEDEDKHDDAEDAHGGFLVEEKPDDLADGDQTPPPATPTSIQSLQRFTYDGGSETGRRSHTPIAKSSSAPEKRPSKTAAKKPVRKPAQKPKLAAKPTKRRMSNRKIAETDGNDSPLSDAVSSDPASDIGSSDDMPKGKSTKYSSPKVVVSKVTRKPRGAQKATPLKSQFFTDEQDTDGTGNGEQDVESGIEEVDRPPCGQLADIQAAFLRDNPDDFARTKAPAELALKCLKSIPLDIEQSVALLESLKPYLEFHSTFPWVTDPPQDYADNVRPPYDFWSNFDNFCKDVANGQYSNEYDFSHFLWKTFNDVKDFNFQAQLDSLVLFDFFRPFALVHISEDGQSLPKFYERNDIVFPVDYTPSEVVKINNQDPVTYVTFIAEDAPYADKDTAWNDVFYTPAKESVNIRGGTRGSFRDPFSYPGVDTALTFANGSVAIRDNFAYIVANLSGINDGSDLREKLLSTSVKTAAELASSWGVGRQGLNDDTNTTVPAPGYPEPVVRHPFNMNGGYFIDGEGFDDVAVLSIPSFAGFPYDSSDHQRVTSEFLRAAVEAKKQKLIVDLTGGNQGSVLLGYDVFKQLFPDLDPKNPLRARVHEAFDLIGNEATAYLGQPPPSTVDQLLGLNDTARFVASNTTNLVNTVDANGQKFASFDDLLNGAPAGGDTYTNVMEFDLSLSGAFVGSLGEVVVSGYGTRSNLPPRPFAPENIVVITDGRCTAACTITYKLLREQAGVKVVTIGGRPNTNQIQALGSSRGHGVYDYADMLWQATAPFALQTLHSASEYASTALGQFNDLPYNRIAYNRIGYGIVNHLNSYRSDDLTTPWQFKLEWADCRFFWTGPMLADMTNLWKAVAETAFLGKSHCIAGNGLDLPSSQWAAQFNPSTRRAEINQVPIPSIKPDEILVKVRAASLCHSDLMLFEDNEQGLILGEGTPFTMGHEACGTILQIGSEVGANFLPGDEIGWLPIVDCCFDCEGCQLSNLRCERGTPKVQGMKVDGFFQPYCAINWRNAAKIPDGMDLENLAPMFCAGCTAFNAANDTIKELTTEPAKTYMAVIGCGGLGHLGIQYLKAYGYVVIGVDISPDALTEAVAQGADHVFNSLTDANYVEQIKALTGGRGCHAAINYTNSAASYTAMPDLLRTNGLLMVAGIPQKPLSFNAFDITMNRYQIRGSNNGITSKLVKCLEFSQKHGIVPHVTQFKLEQFQEMLDLMRSNKHKGRLGVLFD</sequence>
<dbReference type="OrthoDB" id="300780at2759"/>
<feature type="compositionally biased region" description="Basic and acidic residues" evidence="8">
    <location>
        <begin position="405"/>
        <end position="418"/>
    </location>
</feature>
<feature type="domain" description="Rad4 beta-hairpin" evidence="12">
    <location>
        <begin position="755"/>
        <end position="829"/>
    </location>
</feature>
<dbReference type="InterPro" id="IPR011032">
    <property type="entry name" value="GroES-like_sf"/>
</dbReference>
<evidence type="ECO:0000259" key="12">
    <source>
        <dbReference type="SMART" id="SM01032"/>
    </source>
</evidence>
<gene>
    <name evidence="13" type="ORF">TI39_contig5850g00003</name>
</gene>
<dbReference type="SUPFAM" id="SSF54001">
    <property type="entry name" value="Cysteine proteinases"/>
    <property type="match status" value="1"/>
</dbReference>
<evidence type="ECO:0000259" key="9">
    <source>
        <dbReference type="SMART" id="SM00829"/>
    </source>
</evidence>
<keyword evidence="7" id="KW-0862">Zinc</keyword>
<dbReference type="GO" id="GO:0006289">
    <property type="term" value="P:nucleotide-excision repair"/>
    <property type="evidence" value="ECO:0007669"/>
    <property type="project" value="InterPro"/>
</dbReference>
<feature type="compositionally biased region" description="Basic residues" evidence="8">
    <location>
        <begin position="1"/>
        <end position="10"/>
    </location>
</feature>
<dbReference type="SMART" id="SM01032">
    <property type="entry name" value="BHD_3"/>
    <property type="match status" value="1"/>
</dbReference>
<feature type="compositionally biased region" description="Acidic residues" evidence="8">
    <location>
        <begin position="67"/>
        <end position="90"/>
    </location>
</feature>
<name>A0A0F4G589_9PEZI</name>
<evidence type="ECO:0000259" key="10">
    <source>
        <dbReference type="SMART" id="SM01030"/>
    </source>
</evidence>
<feature type="compositionally biased region" description="Low complexity" evidence="8">
    <location>
        <begin position="439"/>
        <end position="451"/>
    </location>
</feature>
<dbReference type="InterPro" id="IPR056186">
    <property type="entry name" value="PDZ_CPAF-rel"/>
</dbReference>
<dbReference type="InterPro" id="IPR013149">
    <property type="entry name" value="ADH-like_C"/>
</dbReference>
<keyword evidence="7" id="KW-0479">Metal-binding</keyword>
<keyword evidence="3" id="KW-0227">DNA damage</keyword>
<dbReference type="Gene3D" id="2.20.20.110">
    <property type="entry name" value="Rad4, beta-hairpin domain BHD1"/>
    <property type="match status" value="1"/>
</dbReference>
<dbReference type="Pfam" id="PF10405">
    <property type="entry name" value="BHD_3"/>
    <property type="match status" value="1"/>
</dbReference>
<feature type="region of interest" description="Disordered" evidence="8">
    <location>
        <begin position="604"/>
        <end position="629"/>
    </location>
</feature>
<dbReference type="InterPro" id="IPR002328">
    <property type="entry name" value="ADH_Zn_CS"/>
</dbReference>
<protein>
    <submittedName>
        <fullName evidence="13">Uncharacterized protein</fullName>
    </submittedName>
</protein>
<dbReference type="InterPro" id="IPR020843">
    <property type="entry name" value="ER"/>
</dbReference>
<dbReference type="Pfam" id="PF10404">
    <property type="entry name" value="BHD_2"/>
    <property type="match status" value="1"/>
</dbReference>
<evidence type="ECO:0000259" key="11">
    <source>
        <dbReference type="SMART" id="SM01031"/>
    </source>
</evidence>
<dbReference type="SMART" id="SM01030">
    <property type="entry name" value="BHD_1"/>
    <property type="match status" value="1"/>
</dbReference>
<accession>A0A0F4G589</accession>
<feature type="compositionally biased region" description="Polar residues" evidence="8">
    <location>
        <begin position="1053"/>
        <end position="1065"/>
    </location>
</feature>
<dbReference type="SUPFAM" id="SSF51735">
    <property type="entry name" value="NAD(P)-binding Rossmann-fold domains"/>
    <property type="match status" value="1"/>
</dbReference>
<dbReference type="InterPro" id="IPR036291">
    <property type="entry name" value="NAD(P)-bd_dom_sf"/>
</dbReference>
<feature type="compositionally biased region" description="Basic and acidic residues" evidence="8">
    <location>
        <begin position="613"/>
        <end position="629"/>
    </location>
</feature>
<dbReference type="Pfam" id="PF10403">
    <property type="entry name" value="BHD_1"/>
    <property type="match status" value="1"/>
</dbReference>
<keyword evidence="14" id="KW-1185">Reference proteome</keyword>
<dbReference type="InterPro" id="IPR004583">
    <property type="entry name" value="DNA_repair_Rad4"/>
</dbReference>
<dbReference type="InterPro" id="IPR018326">
    <property type="entry name" value="Rad4_beta-hairpin_dom1"/>
</dbReference>
<dbReference type="InterPro" id="IPR042488">
    <property type="entry name" value="Rad4_BHD3_sf"/>
</dbReference>
<dbReference type="GO" id="GO:0008270">
    <property type="term" value="F:zinc ion binding"/>
    <property type="evidence" value="ECO:0007669"/>
    <property type="project" value="InterPro"/>
</dbReference>
<dbReference type="Gene3D" id="3.30.60.290">
    <property type="entry name" value="Rad4, beta-hairpin domain BHD2"/>
    <property type="match status" value="1"/>
</dbReference>
<evidence type="ECO:0000256" key="1">
    <source>
        <dbReference type="ARBA" id="ARBA00004123"/>
    </source>
</evidence>